<sequence length="158" mass="16433">MVWAPHISFFLFFLLSSLLLSGAALDGGEAAGGGVVERDRHRQVGGERGVGDAVAERRGLDSGCGGGGVAGGVAKRVVQARLHVHGCQRRARARVRGSAAMARRCPWHPPLPPPSPPPPAQLARTSHCAEGERGGDGRRERGGVGGDAVGRSRHGTWV</sequence>
<dbReference type="AlphaFoldDB" id="A0A0E0NKH7"/>
<keyword evidence="2" id="KW-0732">Signal</keyword>
<dbReference type="EnsemblPlants" id="ORUFI02G32880.1">
    <property type="protein sequence ID" value="ORUFI02G32880.1"/>
    <property type="gene ID" value="ORUFI02G32880"/>
</dbReference>
<protein>
    <submittedName>
        <fullName evidence="3">Uncharacterized protein</fullName>
    </submittedName>
</protein>
<feature type="compositionally biased region" description="Pro residues" evidence="1">
    <location>
        <begin position="107"/>
        <end position="120"/>
    </location>
</feature>
<proteinExistence type="predicted"/>
<accession>A0A0E0NKH7</accession>
<organism evidence="3 4">
    <name type="scientific">Oryza rufipogon</name>
    <name type="common">Brownbeard rice</name>
    <name type="synonym">Asian wild rice</name>
    <dbReference type="NCBI Taxonomy" id="4529"/>
    <lineage>
        <taxon>Eukaryota</taxon>
        <taxon>Viridiplantae</taxon>
        <taxon>Streptophyta</taxon>
        <taxon>Embryophyta</taxon>
        <taxon>Tracheophyta</taxon>
        <taxon>Spermatophyta</taxon>
        <taxon>Magnoliopsida</taxon>
        <taxon>Liliopsida</taxon>
        <taxon>Poales</taxon>
        <taxon>Poaceae</taxon>
        <taxon>BOP clade</taxon>
        <taxon>Oryzoideae</taxon>
        <taxon>Oryzeae</taxon>
        <taxon>Oryzinae</taxon>
        <taxon>Oryza</taxon>
    </lineage>
</organism>
<dbReference type="Proteomes" id="UP000008022">
    <property type="component" value="Unassembled WGS sequence"/>
</dbReference>
<feature type="region of interest" description="Disordered" evidence="1">
    <location>
        <begin position="107"/>
        <end position="158"/>
    </location>
</feature>
<dbReference type="Gramene" id="ORUFI02G32880.1">
    <property type="protein sequence ID" value="ORUFI02G32880.1"/>
    <property type="gene ID" value="ORUFI02G32880"/>
</dbReference>
<feature type="signal peptide" evidence="2">
    <location>
        <begin position="1"/>
        <end position="24"/>
    </location>
</feature>
<keyword evidence="4" id="KW-1185">Reference proteome</keyword>
<evidence type="ECO:0000313" key="4">
    <source>
        <dbReference type="Proteomes" id="UP000008022"/>
    </source>
</evidence>
<feature type="chain" id="PRO_5002369023" evidence="2">
    <location>
        <begin position="25"/>
        <end position="158"/>
    </location>
</feature>
<evidence type="ECO:0000256" key="1">
    <source>
        <dbReference type="SAM" id="MobiDB-lite"/>
    </source>
</evidence>
<reference evidence="3" key="2">
    <citation type="submission" date="2015-06" db="UniProtKB">
        <authorList>
            <consortium name="EnsemblPlants"/>
        </authorList>
    </citation>
    <scope>IDENTIFICATION</scope>
</reference>
<feature type="compositionally biased region" description="Basic and acidic residues" evidence="1">
    <location>
        <begin position="127"/>
        <end position="142"/>
    </location>
</feature>
<reference evidence="4" key="1">
    <citation type="submission" date="2013-06" db="EMBL/GenBank/DDBJ databases">
        <authorList>
            <person name="Zhao Q."/>
        </authorList>
    </citation>
    <scope>NUCLEOTIDE SEQUENCE</scope>
    <source>
        <strain evidence="4">cv. W1943</strain>
    </source>
</reference>
<evidence type="ECO:0000256" key="2">
    <source>
        <dbReference type="SAM" id="SignalP"/>
    </source>
</evidence>
<dbReference type="HOGENOM" id="CLU_1672023_0_0_1"/>
<evidence type="ECO:0000313" key="3">
    <source>
        <dbReference type="EnsemblPlants" id="ORUFI02G32880.1"/>
    </source>
</evidence>
<name>A0A0E0NKH7_ORYRU</name>